<dbReference type="VEuPathDB" id="FungiDB:EYZ11_013221"/>
<sequence>MTAAEFVQAQVNQALERVQAADDVANQNVTANKHATESVERLIHRACTTVADRRVNEFDQTRVNTLLQRPAIWDRPIQIHLKPATYRRYIRICQRLTCFAYHTSRPDQSIVLRHQPTTIQLAAVDRMEKYVLRLHGDSAKDQAELDTHKLKQDYNMAAVRTRSDRLTKYLQDFITGKQTV</sequence>
<gene>
    <name evidence="1" type="ORF">ATNIH1004_011805</name>
</gene>
<comment type="caution">
    <text evidence="1">The sequence shown here is derived from an EMBL/GenBank/DDBJ whole genome shotgun (WGS) entry which is preliminary data.</text>
</comment>
<dbReference type="RefSeq" id="XP_033421031.1">
    <property type="nucleotide sequence ID" value="XM_033576367.1"/>
</dbReference>
<dbReference type="OrthoDB" id="4493315at2759"/>
<evidence type="ECO:0000313" key="1">
    <source>
        <dbReference type="EMBL" id="KAA8641669.1"/>
    </source>
</evidence>
<dbReference type="EMBL" id="QUQM01000009">
    <property type="protein sequence ID" value="KAA8641669.1"/>
    <property type="molecule type" value="Genomic_DNA"/>
</dbReference>
<dbReference type="GeneID" id="54334506"/>
<proteinExistence type="predicted"/>
<organism evidence="1 2">
    <name type="scientific">Aspergillus tanneri</name>
    <dbReference type="NCBI Taxonomy" id="1220188"/>
    <lineage>
        <taxon>Eukaryota</taxon>
        <taxon>Fungi</taxon>
        <taxon>Dikarya</taxon>
        <taxon>Ascomycota</taxon>
        <taxon>Pezizomycotina</taxon>
        <taxon>Eurotiomycetes</taxon>
        <taxon>Eurotiomycetidae</taxon>
        <taxon>Eurotiales</taxon>
        <taxon>Aspergillaceae</taxon>
        <taxon>Aspergillus</taxon>
        <taxon>Aspergillus subgen. Circumdati</taxon>
    </lineage>
</organism>
<dbReference type="AlphaFoldDB" id="A0A5M9MAV7"/>
<dbReference type="Proteomes" id="UP000324241">
    <property type="component" value="Unassembled WGS sequence"/>
</dbReference>
<reference evidence="1 2" key="1">
    <citation type="submission" date="2019-08" db="EMBL/GenBank/DDBJ databases">
        <title>The genome sequence of a newly discovered highly antifungal drug resistant Aspergillus species, Aspergillus tanneri NIH 1004.</title>
        <authorList>
            <person name="Mounaud S."/>
            <person name="Singh I."/>
            <person name="Joardar V."/>
            <person name="Pakala S."/>
            <person name="Pakala S."/>
            <person name="Venepally P."/>
            <person name="Chung J.K."/>
            <person name="Losada L."/>
            <person name="Nierman W.C."/>
        </authorList>
    </citation>
    <scope>NUCLEOTIDE SEQUENCE [LARGE SCALE GENOMIC DNA]</scope>
    <source>
        <strain evidence="1 2">NIH1004</strain>
    </source>
</reference>
<accession>A0A5M9MAV7</accession>
<protein>
    <submittedName>
        <fullName evidence="1">Uncharacterized protein</fullName>
    </submittedName>
</protein>
<name>A0A5M9MAV7_9EURO</name>
<evidence type="ECO:0000313" key="2">
    <source>
        <dbReference type="Proteomes" id="UP000324241"/>
    </source>
</evidence>